<feature type="transmembrane region" description="Helical" evidence="7">
    <location>
        <begin position="161"/>
        <end position="182"/>
    </location>
</feature>
<evidence type="ECO:0000256" key="2">
    <source>
        <dbReference type="ARBA" id="ARBA00022475"/>
    </source>
</evidence>
<dbReference type="RefSeq" id="WP_208271016.1">
    <property type="nucleotide sequence ID" value="NZ_BAAAGM010000054.1"/>
</dbReference>
<evidence type="ECO:0000313" key="9">
    <source>
        <dbReference type="EMBL" id="MBO2442699.1"/>
    </source>
</evidence>
<accession>A0ABS3R8Z2</accession>
<feature type="transmembrane region" description="Helical" evidence="7">
    <location>
        <begin position="43"/>
        <end position="61"/>
    </location>
</feature>
<comment type="subcellular location">
    <subcellularLocation>
        <location evidence="1">Cell membrane</location>
        <topology evidence="1">Multi-pass membrane protein</topology>
    </subcellularLocation>
</comment>
<feature type="transmembrane region" description="Helical" evidence="7">
    <location>
        <begin position="105"/>
        <end position="123"/>
    </location>
</feature>
<feature type="transmembrane region" description="Helical" evidence="7">
    <location>
        <begin position="293"/>
        <end position="312"/>
    </location>
</feature>
<evidence type="ECO:0000256" key="3">
    <source>
        <dbReference type="ARBA" id="ARBA00022692"/>
    </source>
</evidence>
<name>A0ABS3R8Z2_9ACTN</name>
<dbReference type="EMBL" id="JAGEOK010000027">
    <property type="protein sequence ID" value="MBO2442699.1"/>
    <property type="molecule type" value="Genomic_DNA"/>
</dbReference>
<dbReference type="CDD" id="cd17324">
    <property type="entry name" value="MFS_NepI_like"/>
    <property type="match status" value="1"/>
</dbReference>
<reference evidence="9 10" key="1">
    <citation type="submission" date="2021-03" db="EMBL/GenBank/DDBJ databases">
        <authorList>
            <person name="Kanchanasin P."/>
            <person name="Saeng-In P."/>
            <person name="Phongsopitanun W."/>
            <person name="Yuki M."/>
            <person name="Kudo T."/>
            <person name="Ohkuma M."/>
            <person name="Tanasupawat S."/>
        </authorList>
    </citation>
    <scope>NUCLEOTIDE SEQUENCE [LARGE SCALE GENOMIC DNA]</scope>
    <source>
        <strain evidence="9 10">L46</strain>
    </source>
</reference>
<evidence type="ECO:0000256" key="4">
    <source>
        <dbReference type="ARBA" id="ARBA00022989"/>
    </source>
</evidence>
<feature type="region of interest" description="Disordered" evidence="6">
    <location>
        <begin position="313"/>
        <end position="429"/>
    </location>
</feature>
<feature type="compositionally biased region" description="Basic residues" evidence="6">
    <location>
        <begin position="379"/>
        <end position="396"/>
    </location>
</feature>
<keyword evidence="4 7" id="KW-1133">Transmembrane helix</keyword>
<sequence>MSKSAVSLAALCASVFVVGTSEYLVAGMLPEIGADLRVSQGTAGQAVTAYALGVVIGGPLVTMATARLPRKGLAIGLMLLFAAGSALSALAPTFALLLAGRVVSSLSHAAFLALALVMATSVVPEHRTGSAIATVASGFTVATLLGVPLGSLLGHAAGWRAPFAVLTVLTLASVASLALVLPRRQAPAMSLRDELRVVTRKPVLLATATTAVGFSGVSVVFTFIAPLLTRITGFSSAAVSALLLAYGAGSFLGNLAAGKLTDRSMTATVRGVFGGLTGVLAAMPFAAASRPTAVLAVLALGLLATATIAPVARSDPAPRRDGTDPGGLRQRRRVQPRRRRRLRPRRAPRGRGRAALERAGRGRAEPDRPGPDLPDPAPHPHRVTRRQGCGLHRRLNVRPIPPWKVLPDRACRPDRPPRRPRRPDRPRHR</sequence>
<feature type="transmembrane region" description="Helical" evidence="7">
    <location>
        <begin position="267"/>
        <end position="287"/>
    </location>
</feature>
<feature type="compositionally biased region" description="Basic residues" evidence="6">
    <location>
        <begin position="329"/>
        <end position="352"/>
    </location>
</feature>
<evidence type="ECO:0000256" key="5">
    <source>
        <dbReference type="ARBA" id="ARBA00023136"/>
    </source>
</evidence>
<keyword evidence="3 7" id="KW-0812">Transmembrane</keyword>
<feature type="transmembrane region" description="Helical" evidence="7">
    <location>
        <begin position="130"/>
        <end position="149"/>
    </location>
</feature>
<feature type="transmembrane region" description="Helical" evidence="7">
    <location>
        <begin position="73"/>
        <end position="99"/>
    </location>
</feature>
<gene>
    <name evidence="9" type="ORF">J4557_34755</name>
</gene>
<dbReference type="InterPro" id="IPR020846">
    <property type="entry name" value="MFS_dom"/>
</dbReference>
<evidence type="ECO:0000313" key="10">
    <source>
        <dbReference type="Proteomes" id="UP000666915"/>
    </source>
</evidence>
<dbReference type="PROSITE" id="PS50850">
    <property type="entry name" value="MFS"/>
    <property type="match status" value="1"/>
</dbReference>
<dbReference type="Proteomes" id="UP000666915">
    <property type="component" value="Unassembled WGS sequence"/>
</dbReference>
<evidence type="ECO:0000259" key="8">
    <source>
        <dbReference type="PROSITE" id="PS50850"/>
    </source>
</evidence>
<evidence type="ECO:0000256" key="1">
    <source>
        <dbReference type="ARBA" id="ARBA00004651"/>
    </source>
</evidence>
<dbReference type="Gene3D" id="1.20.1250.20">
    <property type="entry name" value="MFS general substrate transporter like domains"/>
    <property type="match status" value="2"/>
</dbReference>
<comment type="caution">
    <text evidence="9">The sequence shown here is derived from an EMBL/GenBank/DDBJ whole genome shotgun (WGS) entry which is preliminary data.</text>
</comment>
<feature type="domain" description="Major facilitator superfamily (MFS) profile" evidence="8">
    <location>
        <begin position="7"/>
        <end position="429"/>
    </location>
</feature>
<protein>
    <submittedName>
        <fullName evidence="9">MFS transporter</fullName>
    </submittedName>
</protein>
<evidence type="ECO:0000256" key="6">
    <source>
        <dbReference type="SAM" id="MobiDB-lite"/>
    </source>
</evidence>
<keyword evidence="2" id="KW-1003">Cell membrane</keyword>
<dbReference type="PANTHER" id="PTHR43124">
    <property type="entry name" value="PURINE EFFLUX PUMP PBUE"/>
    <property type="match status" value="1"/>
</dbReference>
<dbReference type="InterPro" id="IPR011701">
    <property type="entry name" value="MFS"/>
</dbReference>
<dbReference type="InterPro" id="IPR050189">
    <property type="entry name" value="MFS_Efflux_Transporters"/>
</dbReference>
<evidence type="ECO:0000256" key="7">
    <source>
        <dbReference type="SAM" id="Phobius"/>
    </source>
</evidence>
<dbReference type="PANTHER" id="PTHR43124:SF8">
    <property type="entry name" value="INNER MEMBRANE TRANSPORT PROTEIN YDHP"/>
    <property type="match status" value="1"/>
</dbReference>
<organism evidence="9 10">
    <name type="scientific">Actinomadura nitritigenes</name>
    <dbReference type="NCBI Taxonomy" id="134602"/>
    <lineage>
        <taxon>Bacteria</taxon>
        <taxon>Bacillati</taxon>
        <taxon>Actinomycetota</taxon>
        <taxon>Actinomycetes</taxon>
        <taxon>Streptosporangiales</taxon>
        <taxon>Thermomonosporaceae</taxon>
        <taxon>Actinomadura</taxon>
    </lineage>
</organism>
<feature type="compositionally biased region" description="Basic and acidic residues" evidence="6">
    <location>
        <begin position="406"/>
        <end position="417"/>
    </location>
</feature>
<keyword evidence="10" id="KW-1185">Reference proteome</keyword>
<feature type="compositionally biased region" description="Basic residues" evidence="6">
    <location>
        <begin position="418"/>
        <end position="429"/>
    </location>
</feature>
<feature type="transmembrane region" description="Helical" evidence="7">
    <location>
        <begin position="203"/>
        <end position="228"/>
    </location>
</feature>
<dbReference type="InterPro" id="IPR036259">
    <property type="entry name" value="MFS_trans_sf"/>
</dbReference>
<proteinExistence type="predicted"/>
<dbReference type="SUPFAM" id="SSF103473">
    <property type="entry name" value="MFS general substrate transporter"/>
    <property type="match status" value="1"/>
</dbReference>
<dbReference type="Pfam" id="PF07690">
    <property type="entry name" value="MFS_1"/>
    <property type="match status" value="1"/>
</dbReference>
<feature type="compositionally biased region" description="Basic and acidic residues" evidence="6">
    <location>
        <begin position="354"/>
        <end position="370"/>
    </location>
</feature>
<keyword evidence="5 7" id="KW-0472">Membrane</keyword>
<feature type="transmembrane region" description="Helical" evidence="7">
    <location>
        <begin position="234"/>
        <end position="255"/>
    </location>
</feature>